<dbReference type="Proteomes" id="UP000193928">
    <property type="component" value="Unassembled WGS sequence"/>
</dbReference>
<dbReference type="Proteomes" id="UP000093757">
    <property type="component" value="Unassembled WGS sequence"/>
</dbReference>
<sequence length="287" mass="31527">MQKFTATADFAPHSNESRRVQALRKAIFAIADGLNPVVDLCRIHVDGLDNLPADGRFLLVGNHTSSGLPEIVLIPYFVHRRLGVRVRGLATRSLGDVGGLARDVLQAAGAVVGDQDTAAELMRQDATLLVFPGGGRDMLKFKGEEYQLRWEGRSGFARLAIAHDYRIVPVALVGGDDVYLSLVQRGSGWERMTRTIGERIHGVTGVGIPLARGLGPTIIPRPQRMYLRFGQPIDTHRPQGVHPGEWETDVKQRAQTALETALADLQSLRAGDPFRHLNPLRWTRAVS</sequence>
<dbReference type="CDD" id="cd07987">
    <property type="entry name" value="LPLAT_MGAT-like"/>
    <property type="match status" value="1"/>
</dbReference>
<dbReference type="SMART" id="SM00563">
    <property type="entry name" value="PlsC"/>
    <property type="match status" value="1"/>
</dbReference>
<reference evidence="3 5" key="1">
    <citation type="submission" date="2016-01" db="EMBL/GenBank/DDBJ databases">
        <title>The new phylogeny of the genus Mycobacterium.</title>
        <authorList>
            <person name="Tarcisio F."/>
            <person name="Conor M."/>
            <person name="Antonella G."/>
            <person name="Elisabetta G."/>
            <person name="Giulia F.S."/>
            <person name="Sara T."/>
            <person name="Anna F."/>
            <person name="Clotilde B."/>
            <person name="Roberto B."/>
            <person name="Veronica D.S."/>
            <person name="Fabio R."/>
            <person name="Monica P."/>
            <person name="Olivier J."/>
            <person name="Enrico T."/>
            <person name="Nicola S."/>
        </authorList>
    </citation>
    <scope>NUCLEOTIDE SEQUENCE [LARGE SCALE GENOMIC DNA]</scope>
    <source>
        <strain evidence="3 5">DSM 44160</strain>
    </source>
</reference>
<dbReference type="SUPFAM" id="SSF69593">
    <property type="entry name" value="Glycerol-3-phosphate (1)-acyltransferase"/>
    <property type="match status" value="1"/>
</dbReference>
<evidence type="ECO:0000259" key="1">
    <source>
        <dbReference type="SMART" id="SM00563"/>
    </source>
</evidence>
<evidence type="ECO:0000313" key="3">
    <source>
        <dbReference type="EMBL" id="ORV89416.1"/>
    </source>
</evidence>
<evidence type="ECO:0000313" key="2">
    <source>
        <dbReference type="EMBL" id="OBR99208.1"/>
    </source>
</evidence>
<name>A0A1A6BAE1_MYCGO</name>
<dbReference type="GO" id="GO:0016020">
    <property type="term" value="C:membrane"/>
    <property type="evidence" value="ECO:0007669"/>
    <property type="project" value="TreeGrafter"/>
</dbReference>
<dbReference type="Pfam" id="PF01553">
    <property type="entry name" value="Acyltransferase"/>
    <property type="match status" value="1"/>
</dbReference>
<dbReference type="EMBL" id="LQOY01000069">
    <property type="protein sequence ID" value="ORV89416.1"/>
    <property type="molecule type" value="Genomic_DNA"/>
</dbReference>
<proteinExistence type="predicted"/>
<protein>
    <submittedName>
        <fullName evidence="2">Glycerol acyltransferase</fullName>
    </submittedName>
</protein>
<keyword evidence="2" id="KW-0012">Acyltransferase</keyword>
<dbReference type="AlphaFoldDB" id="A0A1A6BAE1"/>
<gene>
    <name evidence="2" type="ORF">A9W98_31255</name>
    <name evidence="3" type="ORF">AWC08_21885</name>
</gene>
<dbReference type="RefSeq" id="WP_065136361.1">
    <property type="nucleotide sequence ID" value="NZ_JACKSU010000138.1"/>
</dbReference>
<evidence type="ECO:0000313" key="4">
    <source>
        <dbReference type="Proteomes" id="UP000093757"/>
    </source>
</evidence>
<keyword evidence="5" id="KW-1185">Reference proteome</keyword>
<keyword evidence="2" id="KW-0808">Transferase</keyword>
<dbReference type="OrthoDB" id="5496738at2"/>
<accession>A0A1A6BAE1</accession>
<dbReference type="GO" id="GO:0016746">
    <property type="term" value="F:acyltransferase activity"/>
    <property type="evidence" value="ECO:0007669"/>
    <property type="project" value="UniProtKB-KW"/>
</dbReference>
<reference evidence="2 4" key="2">
    <citation type="submission" date="2016-06" db="EMBL/GenBank/DDBJ databases">
        <authorList>
            <person name="Kjaerup R.B."/>
            <person name="Dalgaard T.S."/>
            <person name="Juul-Madsen H.R."/>
        </authorList>
    </citation>
    <scope>NUCLEOTIDE SEQUENCE [LARGE SCALE GENOMIC DNA]</scope>
    <source>
        <strain evidence="2 4">1245752.6</strain>
    </source>
</reference>
<feature type="domain" description="Phospholipid/glycerol acyltransferase" evidence="1">
    <location>
        <begin position="57"/>
        <end position="175"/>
    </location>
</feature>
<comment type="caution">
    <text evidence="2">The sequence shown here is derived from an EMBL/GenBank/DDBJ whole genome shotgun (WGS) entry which is preliminary data.</text>
</comment>
<dbReference type="InterPro" id="IPR002123">
    <property type="entry name" value="Plipid/glycerol_acylTrfase"/>
</dbReference>
<dbReference type="PANTHER" id="PTHR22753">
    <property type="entry name" value="TRANSMEMBRANE PROTEIN 68"/>
    <property type="match status" value="1"/>
</dbReference>
<dbReference type="EMBL" id="MAEM01000462">
    <property type="protein sequence ID" value="OBR99208.1"/>
    <property type="molecule type" value="Genomic_DNA"/>
</dbReference>
<organism evidence="2 4">
    <name type="scientific">Mycobacterium gordonae</name>
    <dbReference type="NCBI Taxonomy" id="1778"/>
    <lineage>
        <taxon>Bacteria</taxon>
        <taxon>Bacillati</taxon>
        <taxon>Actinomycetota</taxon>
        <taxon>Actinomycetes</taxon>
        <taxon>Mycobacteriales</taxon>
        <taxon>Mycobacteriaceae</taxon>
        <taxon>Mycobacterium</taxon>
    </lineage>
</organism>
<evidence type="ECO:0000313" key="5">
    <source>
        <dbReference type="Proteomes" id="UP000193928"/>
    </source>
</evidence>
<dbReference type="PANTHER" id="PTHR22753:SF14">
    <property type="entry name" value="MONOACYLGLYCEROL_DIACYLGLYCEROL O-ACYLTRANSFERASE"/>
    <property type="match status" value="1"/>
</dbReference>